<dbReference type="AlphaFoldDB" id="A0A511MFQ9"/>
<dbReference type="RefSeq" id="WP_147131314.1">
    <property type="nucleotide sequence ID" value="NZ_BJXA01000018.1"/>
</dbReference>
<evidence type="ECO:0000313" key="2">
    <source>
        <dbReference type="EMBL" id="GEM38726.1"/>
    </source>
</evidence>
<sequence length="63" mass="6997">MLETLGLLLLIQGVGGLINNLAGGSRSWFVLNYLDLPDWARLVGYLILIAVSAVILLWRKAFR</sequence>
<feature type="transmembrane region" description="Helical" evidence="1">
    <location>
        <begin position="40"/>
        <end position="58"/>
    </location>
</feature>
<keyword evidence="3" id="KW-1185">Reference proteome</keyword>
<protein>
    <submittedName>
        <fullName evidence="2">Uncharacterized protein</fullName>
    </submittedName>
</protein>
<evidence type="ECO:0000313" key="3">
    <source>
        <dbReference type="Proteomes" id="UP000321424"/>
    </source>
</evidence>
<name>A0A511MFQ9_9NOCA</name>
<keyword evidence="1" id="KW-0472">Membrane</keyword>
<keyword evidence="1" id="KW-1133">Transmembrane helix</keyword>
<dbReference type="EMBL" id="BJXA01000018">
    <property type="protein sequence ID" value="GEM38726.1"/>
    <property type="molecule type" value="Genomic_DNA"/>
</dbReference>
<comment type="caution">
    <text evidence="2">The sequence shown here is derived from an EMBL/GenBank/DDBJ whole genome shotgun (WGS) entry which is preliminary data.</text>
</comment>
<gene>
    <name evidence="2" type="ORF">NN4_32450</name>
</gene>
<evidence type="ECO:0000256" key="1">
    <source>
        <dbReference type="SAM" id="Phobius"/>
    </source>
</evidence>
<dbReference type="Proteomes" id="UP000321424">
    <property type="component" value="Unassembled WGS sequence"/>
</dbReference>
<organism evidence="2 3">
    <name type="scientific">Nocardia ninae NBRC 108245</name>
    <dbReference type="NCBI Taxonomy" id="1210091"/>
    <lineage>
        <taxon>Bacteria</taxon>
        <taxon>Bacillati</taxon>
        <taxon>Actinomycetota</taxon>
        <taxon>Actinomycetes</taxon>
        <taxon>Mycobacteriales</taxon>
        <taxon>Nocardiaceae</taxon>
        <taxon>Nocardia</taxon>
    </lineage>
</organism>
<proteinExistence type="predicted"/>
<accession>A0A511MFQ9</accession>
<keyword evidence="1" id="KW-0812">Transmembrane</keyword>
<reference evidence="2 3" key="1">
    <citation type="submission" date="2019-07" db="EMBL/GenBank/DDBJ databases">
        <title>Whole genome shotgun sequence of Nocardia ninae NBRC 108245.</title>
        <authorList>
            <person name="Hosoyama A."/>
            <person name="Uohara A."/>
            <person name="Ohji S."/>
            <person name="Ichikawa N."/>
        </authorList>
    </citation>
    <scope>NUCLEOTIDE SEQUENCE [LARGE SCALE GENOMIC DNA]</scope>
    <source>
        <strain evidence="2 3">NBRC 108245</strain>
    </source>
</reference>